<keyword evidence="5" id="KW-1185">Reference proteome</keyword>
<keyword evidence="2 3" id="KW-0040">ANK repeat</keyword>
<dbReference type="SUPFAM" id="SSF48403">
    <property type="entry name" value="Ankyrin repeat"/>
    <property type="match status" value="1"/>
</dbReference>
<gene>
    <name evidence="4" type="ORF">P154DRAFT_519695</name>
</gene>
<evidence type="ECO:0000256" key="2">
    <source>
        <dbReference type="ARBA" id="ARBA00023043"/>
    </source>
</evidence>
<accession>A0A6A5WYJ2</accession>
<evidence type="ECO:0000256" key="3">
    <source>
        <dbReference type="PROSITE-ProRule" id="PRU00023"/>
    </source>
</evidence>
<sequence length="179" mass="19644">MVAQNNEPAIRFLLEQGANPNLGPPWYPREDLPQIRPLRNSGVVLNSAASKCTPETFTLLLEHGAVLSNSIPLHFAAAGSEGVPPGERIPMLEYLYGFGLDINGIDNTLKISDDGRAQTGSPLMYAVNWGRVEEARWLLEHGADPERRTPWGASARGNLRWCPAKDELSLLFDEFAPAP</sequence>
<reference evidence="4" key="1">
    <citation type="journal article" date="2020" name="Stud. Mycol.">
        <title>101 Dothideomycetes genomes: a test case for predicting lifestyles and emergence of pathogens.</title>
        <authorList>
            <person name="Haridas S."/>
            <person name="Albert R."/>
            <person name="Binder M."/>
            <person name="Bloem J."/>
            <person name="Labutti K."/>
            <person name="Salamov A."/>
            <person name="Andreopoulos B."/>
            <person name="Baker S."/>
            <person name="Barry K."/>
            <person name="Bills G."/>
            <person name="Bluhm B."/>
            <person name="Cannon C."/>
            <person name="Castanera R."/>
            <person name="Culley D."/>
            <person name="Daum C."/>
            <person name="Ezra D."/>
            <person name="Gonzalez J."/>
            <person name="Henrissat B."/>
            <person name="Kuo A."/>
            <person name="Liang C."/>
            <person name="Lipzen A."/>
            <person name="Lutzoni F."/>
            <person name="Magnuson J."/>
            <person name="Mondo S."/>
            <person name="Nolan M."/>
            <person name="Ohm R."/>
            <person name="Pangilinan J."/>
            <person name="Park H.-J."/>
            <person name="Ramirez L."/>
            <person name="Alfaro M."/>
            <person name="Sun H."/>
            <person name="Tritt A."/>
            <person name="Yoshinaga Y."/>
            <person name="Zwiers L.-H."/>
            <person name="Turgeon B."/>
            <person name="Goodwin S."/>
            <person name="Spatafora J."/>
            <person name="Crous P."/>
            <person name="Grigoriev I."/>
        </authorList>
    </citation>
    <scope>NUCLEOTIDE SEQUENCE</scope>
    <source>
        <strain evidence="4">CBS 123094</strain>
    </source>
</reference>
<evidence type="ECO:0000313" key="5">
    <source>
        <dbReference type="Proteomes" id="UP000799779"/>
    </source>
</evidence>
<dbReference type="SMART" id="SM00248">
    <property type="entry name" value="ANK"/>
    <property type="match status" value="2"/>
</dbReference>
<proteinExistence type="predicted"/>
<dbReference type="AlphaFoldDB" id="A0A6A5WYJ2"/>
<dbReference type="InterPro" id="IPR050745">
    <property type="entry name" value="Multifunctional_regulatory"/>
</dbReference>
<evidence type="ECO:0000313" key="4">
    <source>
        <dbReference type="EMBL" id="KAF2004145.1"/>
    </source>
</evidence>
<protein>
    <submittedName>
        <fullName evidence="4">Uncharacterized protein</fullName>
    </submittedName>
</protein>
<dbReference type="InterPro" id="IPR002110">
    <property type="entry name" value="Ankyrin_rpt"/>
</dbReference>
<dbReference type="Proteomes" id="UP000799779">
    <property type="component" value="Unassembled WGS sequence"/>
</dbReference>
<dbReference type="InterPro" id="IPR036770">
    <property type="entry name" value="Ankyrin_rpt-contain_sf"/>
</dbReference>
<feature type="repeat" description="ANK" evidence="3">
    <location>
        <begin position="118"/>
        <end position="150"/>
    </location>
</feature>
<evidence type="ECO:0000256" key="1">
    <source>
        <dbReference type="ARBA" id="ARBA00022737"/>
    </source>
</evidence>
<dbReference type="PROSITE" id="PS50088">
    <property type="entry name" value="ANK_REPEAT"/>
    <property type="match status" value="1"/>
</dbReference>
<dbReference type="Gene3D" id="1.25.40.20">
    <property type="entry name" value="Ankyrin repeat-containing domain"/>
    <property type="match status" value="1"/>
</dbReference>
<dbReference type="EMBL" id="ML977569">
    <property type="protein sequence ID" value="KAF2004145.1"/>
    <property type="molecule type" value="Genomic_DNA"/>
</dbReference>
<name>A0A6A5WYJ2_9PLEO</name>
<keyword evidence="1" id="KW-0677">Repeat</keyword>
<dbReference type="PANTHER" id="PTHR24189:SF50">
    <property type="entry name" value="ANKYRIN REPEAT AND SOCS BOX PROTEIN 2"/>
    <property type="match status" value="1"/>
</dbReference>
<dbReference type="PANTHER" id="PTHR24189">
    <property type="entry name" value="MYOTROPHIN"/>
    <property type="match status" value="1"/>
</dbReference>
<dbReference type="OrthoDB" id="1722345at2759"/>
<dbReference type="Pfam" id="PF12796">
    <property type="entry name" value="Ank_2"/>
    <property type="match status" value="1"/>
</dbReference>
<organism evidence="4 5">
    <name type="scientific">Amniculicola lignicola CBS 123094</name>
    <dbReference type="NCBI Taxonomy" id="1392246"/>
    <lineage>
        <taxon>Eukaryota</taxon>
        <taxon>Fungi</taxon>
        <taxon>Dikarya</taxon>
        <taxon>Ascomycota</taxon>
        <taxon>Pezizomycotina</taxon>
        <taxon>Dothideomycetes</taxon>
        <taxon>Pleosporomycetidae</taxon>
        <taxon>Pleosporales</taxon>
        <taxon>Amniculicolaceae</taxon>
        <taxon>Amniculicola</taxon>
    </lineage>
</organism>